<evidence type="ECO:0000256" key="1">
    <source>
        <dbReference type="SAM" id="Phobius"/>
    </source>
</evidence>
<feature type="transmembrane region" description="Helical" evidence="1">
    <location>
        <begin position="48"/>
        <end position="64"/>
    </location>
</feature>
<dbReference type="EMBL" id="JAXGFP010000006">
    <property type="protein sequence ID" value="MEG3184805.1"/>
    <property type="molecule type" value="Genomic_DNA"/>
</dbReference>
<comment type="caution">
    <text evidence="2">The sequence shown here is derived from an EMBL/GenBank/DDBJ whole genome shotgun (WGS) entry which is preliminary data.</text>
</comment>
<reference evidence="2 3" key="1">
    <citation type="journal article" date="2016" name="Int. J. Syst. Evol. Microbiol.">
        <title>Lysobacter erysipheiresistens sp. nov., an antagonist of powdery mildew, isolated from tobacco-cultivated soil.</title>
        <authorList>
            <person name="Xie B."/>
            <person name="Li T."/>
            <person name="Lin X."/>
            <person name="Wang C.J."/>
            <person name="Chen Y.J."/>
            <person name="Liu W.J."/>
            <person name="Zhao Z.W."/>
        </authorList>
    </citation>
    <scope>NUCLEOTIDE SEQUENCE [LARGE SCALE GENOMIC DNA]</scope>
    <source>
        <strain evidence="2 3">RS-LYSO-3</strain>
    </source>
</reference>
<dbReference type="Proteomes" id="UP001355056">
    <property type="component" value="Unassembled WGS sequence"/>
</dbReference>
<protein>
    <recommendedName>
        <fullName evidence="4">PH domain-containing protein</fullName>
    </recommendedName>
</protein>
<keyword evidence="1" id="KW-1133">Transmembrane helix</keyword>
<sequence>MPNSPHWSNASAPCRVEWRPSRWLIAALCVLAVLANVSLLTSDLAPRLAWPLAVFALGYGLWLAHRESRKPPNEIVIHDAGTRVEVDGERIEGFGIEWRGMLAFARWRDGEGRVQRRVWWPDTLTADARRELRLAAPVETSPRAPASMAP</sequence>
<organism evidence="2 3">
    <name type="scientific">Novilysobacter erysipheiresistens</name>
    <dbReference type="NCBI Taxonomy" id="1749332"/>
    <lineage>
        <taxon>Bacteria</taxon>
        <taxon>Pseudomonadati</taxon>
        <taxon>Pseudomonadota</taxon>
        <taxon>Gammaproteobacteria</taxon>
        <taxon>Lysobacterales</taxon>
        <taxon>Lysobacteraceae</taxon>
        <taxon>Novilysobacter</taxon>
    </lineage>
</organism>
<evidence type="ECO:0008006" key="4">
    <source>
        <dbReference type="Google" id="ProtNLM"/>
    </source>
</evidence>
<accession>A0ABU7Z0N3</accession>
<evidence type="ECO:0000313" key="3">
    <source>
        <dbReference type="Proteomes" id="UP001355056"/>
    </source>
</evidence>
<keyword evidence="1" id="KW-0472">Membrane</keyword>
<feature type="transmembrane region" description="Helical" evidence="1">
    <location>
        <begin position="23"/>
        <end position="42"/>
    </location>
</feature>
<name>A0ABU7Z0N3_9GAMM</name>
<keyword evidence="1" id="KW-0812">Transmembrane</keyword>
<gene>
    <name evidence="2" type="ORF">SNE34_12400</name>
</gene>
<evidence type="ECO:0000313" key="2">
    <source>
        <dbReference type="EMBL" id="MEG3184805.1"/>
    </source>
</evidence>
<proteinExistence type="predicted"/>
<dbReference type="RefSeq" id="WP_332617670.1">
    <property type="nucleotide sequence ID" value="NZ_JAXGFP010000006.1"/>
</dbReference>
<keyword evidence="3" id="KW-1185">Reference proteome</keyword>